<sequence length="288" mass="32268" precursor="true">MVSDRFRTALRTAPLAALLAVPLAGCSTFDSINPFGSGEKYETKILAETPASDIYDQGLARLQKKDGAGAAKKFAELDKQYPFSDWSRKGLMMQTYANYQAADYDTAITTGKRFYQLYPNAPDAPYALYLQAMSYYQQIPDVSRDQENSAKALDLFQQIVTKFPTSEYADDSKFKIQVTRDQLAGKEMSTGRFYLNRRNYTAAINRFREVLAKYQTTRHAEEALERLTEAYLALGITGEAQTAAAVLGHNFPDSPWYKDAFAKLQADGLQPNEDASSWISKVYHKAVG</sequence>
<dbReference type="GO" id="GO:1990063">
    <property type="term" value="C:Bam protein complex"/>
    <property type="evidence" value="ECO:0007669"/>
    <property type="project" value="TreeGrafter"/>
</dbReference>
<keyword evidence="5" id="KW-0449">Lipoprotein</keyword>
<comment type="subunit">
    <text evidence="6">Part of the Bam complex.</text>
</comment>
<feature type="chain" id="PRO_5025736333" description="Outer membrane protein assembly factor BamD" evidence="6">
    <location>
        <begin position="27"/>
        <end position="288"/>
    </location>
</feature>
<keyword evidence="9" id="KW-1185">Reference proteome</keyword>
<comment type="similarity">
    <text evidence="6">Belongs to the BamD family.</text>
</comment>
<dbReference type="Proteomes" id="UP000290759">
    <property type="component" value="Unassembled WGS sequence"/>
</dbReference>
<protein>
    <recommendedName>
        <fullName evidence="6">Outer membrane protein assembly factor BamD</fullName>
    </recommendedName>
</protein>
<accession>A0A4Q2U547</accession>
<keyword evidence="2 6" id="KW-0472">Membrane</keyword>
<dbReference type="HAMAP" id="MF_00922">
    <property type="entry name" value="OM_assembly_BamD"/>
    <property type="match status" value="1"/>
</dbReference>
<dbReference type="OrthoDB" id="9804044at2"/>
<evidence type="ECO:0000256" key="1">
    <source>
        <dbReference type="ARBA" id="ARBA00022729"/>
    </source>
</evidence>
<evidence type="ECO:0000256" key="4">
    <source>
        <dbReference type="ARBA" id="ARBA00023237"/>
    </source>
</evidence>
<evidence type="ECO:0000313" key="8">
    <source>
        <dbReference type="EMBL" id="RYC30057.1"/>
    </source>
</evidence>
<comment type="function">
    <text evidence="6">Part of the outer membrane protein assembly complex, which is involved in assembly and insertion of beta-barrel proteins into the outer membrane.</text>
</comment>
<reference evidence="8 9" key="2">
    <citation type="submission" date="2019-02" db="EMBL/GenBank/DDBJ databases">
        <title>'Lichenibacterium ramalinii' gen. nov. sp. nov., 'Lichenibacterium minor' gen. nov. sp. nov.</title>
        <authorList>
            <person name="Pankratov T."/>
        </authorList>
    </citation>
    <scope>NUCLEOTIDE SEQUENCE [LARGE SCALE GENOMIC DNA]</scope>
    <source>
        <strain evidence="8 9">RmlP026</strain>
    </source>
</reference>
<keyword evidence="3" id="KW-0564">Palmitate</keyword>
<dbReference type="NCBIfam" id="TIGR03302">
    <property type="entry name" value="OM_YfiO"/>
    <property type="match status" value="1"/>
</dbReference>
<dbReference type="Pfam" id="PF13525">
    <property type="entry name" value="YfiO"/>
    <property type="match status" value="1"/>
</dbReference>
<dbReference type="RefSeq" id="WP_129228816.1">
    <property type="nucleotide sequence ID" value="NZ_QYBB01000033.1"/>
</dbReference>
<evidence type="ECO:0000256" key="6">
    <source>
        <dbReference type="HAMAP-Rule" id="MF_00922"/>
    </source>
</evidence>
<evidence type="ECO:0000256" key="3">
    <source>
        <dbReference type="ARBA" id="ARBA00023139"/>
    </source>
</evidence>
<dbReference type="EMBL" id="QYBB01000033">
    <property type="protein sequence ID" value="RYC30057.1"/>
    <property type="molecule type" value="Genomic_DNA"/>
</dbReference>
<dbReference type="GO" id="GO:0051205">
    <property type="term" value="P:protein insertion into membrane"/>
    <property type="evidence" value="ECO:0007669"/>
    <property type="project" value="UniProtKB-UniRule"/>
</dbReference>
<dbReference type="PANTHER" id="PTHR37423">
    <property type="entry name" value="SOLUBLE LYTIC MUREIN TRANSGLYCOSYLASE-RELATED"/>
    <property type="match status" value="1"/>
</dbReference>
<proteinExistence type="inferred from homology"/>
<dbReference type="PANTHER" id="PTHR37423:SF1">
    <property type="entry name" value="OUTER MEMBRANE PROTEIN ASSEMBLY FACTOR BAMD"/>
    <property type="match status" value="1"/>
</dbReference>
<evidence type="ECO:0000256" key="2">
    <source>
        <dbReference type="ARBA" id="ARBA00023136"/>
    </source>
</evidence>
<evidence type="ECO:0000313" key="9">
    <source>
        <dbReference type="Proteomes" id="UP000290759"/>
    </source>
</evidence>
<dbReference type="InterPro" id="IPR017689">
    <property type="entry name" value="BamD"/>
</dbReference>
<dbReference type="Gene3D" id="1.25.40.10">
    <property type="entry name" value="Tetratricopeptide repeat domain"/>
    <property type="match status" value="1"/>
</dbReference>
<dbReference type="GO" id="GO:0043165">
    <property type="term" value="P:Gram-negative-bacterium-type cell outer membrane assembly"/>
    <property type="evidence" value="ECO:0007669"/>
    <property type="project" value="UniProtKB-UniRule"/>
</dbReference>
<dbReference type="SUPFAM" id="SSF48452">
    <property type="entry name" value="TPR-like"/>
    <property type="match status" value="1"/>
</dbReference>
<reference evidence="8 9" key="1">
    <citation type="submission" date="2018-12" db="EMBL/GenBank/DDBJ databases">
        <authorList>
            <person name="Grouzdev D.S."/>
            <person name="Krutkina M.S."/>
        </authorList>
    </citation>
    <scope>NUCLEOTIDE SEQUENCE [LARGE SCALE GENOMIC DNA]</scope>
    <source>
        <strain evidence="8 9">RmlP026</strain>
    </source>
</reference>
<dbReference type="AlphaFoldDB" id="A0A4Q2U547"/>
<name>A0A4Q2U547_9HYPH</name>
<dbReference type="CDD" id="cd15830">
    <property type="entry name" value="BamD"/>
    <property type="match status" value="1"/>
</dbReference>
<dbReference type="InterPro" id="IPR011990">
    <property type="entry name" value="TPR-like_helical_dom_sf"/>
</dbReference>
<gene>
    <name evidence="6" type="primary">bamD</name>
    <name evidence="8" type="ORF">D3273_20800</name>
</gene>
<keyword evidence="4 6" id="KW-0998">Cell outer membrane</keyword>
<evidence type="ECO:0000256" key="5">
    <source>
        <dbReference type="ARBA" id="ARBA00023288"/>
    </source>
</evidence>
<organism evidence="8 9">
    <name type="scientific">Lichenibacterium minor</name>
    <dbReference type="NCBI Taxonomy" id="2316528"/>
    <lineage>
        <taxon>Bacteria</taxon>
        <taxon>Pseudomonadati</taxon>
        <taxon>Pseudomonadota</taxon>
        <taxon>Alphaproteobacteria</taxon>
        <taxon>Hyphomicrobiales</taxon>
        <taxon>Lichenihabitantaceae</taxon>
        <taxon>Lichenibacterium</taxon>
    </lineage>
</organism>
<comment type="subcellular location">
    <subcellularLocation>
        <location evidence="6">Cell outer membrane</location>
    </subcellularLocation>
</comment>
<feature type="signal peptide" evidence="6">
    <location>
        <begin position="1"/>
        <end position="26"/>
    </location>
</feature>
<evidence type="ECO:0000259" key="7">
    <source>
        <dbReference type="Pfam" id="PF13525"/>
    </source>
</evidence>
<keyword evidence="1 6" id="KW-0732">Signal</keyword>
<dbReference type="InterPro" id="IPR039565">
    <property type="entry name" value="BamD-like"/>
</dbReference>
<feature type="domain" description="Outer membrane lipoprotein BamD-like" evidence="7">
    <location>
        <begin position="49"/>
        <end position="243"/>
    </location>
</feature>
<comment type="caution">
    <text evidence="8">The sequence shown here is derived from an EMBL/GenBank/DDBJ whole genome shotgun (WGS) entry which is preliminary data.</text>
</comment>